<gene>
    <name evidence="2" type="ORF">B4N89_47305</name>
</gene>
<keyword evidence="1" id="KW-1133">Transmembrane helix</keyword>
<evidence type="ECO:0000313" key="3">
    <source>
        <dbReference type="Proteomes" id="UP000190037"/>
    </source>
</evidence>
<comment type="caution">
    <text evidence="2">The sequence shown here is derived from an EMBL/GenBank/DDBJ whole genome shotgun (WGS) entry which is preliminary data.</text>
</comment>
<feature type="transmembrane region" description="Helical" evidence="1">
    <location>
        <begin position="6"/>
        <end position="27"/>
    </location>
</feature>
<protein>
    <submittedName>
        <fullName evidence="2">Uncharacterized protein</fullName>
    </submittedName>
</protein>
<sequence>MDAPMLVTAVMVIFGNVCALAGLWLRLRWRATLDQERRAYVVGVVRQIAPGTRLDMDDQYANGHRVRVTLIRQPEPRDHAGTGR</sequence>
<keyword evidence="1" id="KW-0472">Membrane</keyword>
<keyword evidence="1" id="KW-0812">Transmembrane</keyword>
<keyword evidence="3" id="KW-1185">Reference proteome</keyword>
<evidence type="ECO:0000313" key="2">
    <source>
        <dbReference type="EMBL" id="OPC76420.1"/>
    </source>
</evidence>
<dbReference type="Proteomes" id="UP000190037">
    <property type="component" value="Unassembled WGS sequence"/>
</dbReference>
<name>A0A1T3NIC4_9ACTN</name>
<evidence type="ECO:0000256" key="1">
    <source>
        <dbReference type="SAM" id="Phobius"/>
    </source>
</evidence>
<reference evidence="2 3" key="1">
    <citation type="submission" date="2017-03" db="EMBL/GenBank/DDBJ databases">
        <title>Draft genome sequence of Streptomyces scabrisporus NF3, endophyte isolated from Amphipterygium adstringens.</title>
        <authorList>
            <person name="Vazquez M."/>
            <person name="Ceapa C.D."/>
            <person name="Rodriguez Luna D."/>
            <person name="Sanchez Esquivel S."/>
        </authorList>
    </citation>
    <scope>NUCLEOTIDE SEQUENCE [LARGE SCALE GENOMIC DNA]</scope>
    <source>
        <strain evidence="2 3">NF3</strain>
    </source>
</reference>
<accession>A0A1T3NIC4</accession>
<proteinExistence type="predicted"/>
<organism evidence="2 3">
    <name type="scientific">Embleya scabrispora</name>
    <dbReference type="NCBI Taxonomy" id="159449"/>
    <lineage>
        <taxon>Bacteria</taxon>
        <taxon>Bacillati</taxon>
        <taxon>Actinomycetota</taxon>
        <taxon>Actinomycetes</taxon>
        <taxon>Kitasatosporales</taxon>
        <taxon>Streptomycetaceae</taxon>
        <taxon>Embleya</taxon>
    </lineage>
</organism>
<dbReference type="AlphaFoldDB" id="A0A1T3NIC4"/>
<dbReference type="EMBL" id="MWQN01000008">
    <property type="protein sequence ID" value="OPC76420.1"/>
    <property type="molecule type" value="Genomic_DNA"/>
</dbReference>